<reference evidence="9" key="1">
    <citation type="submission" date="2016-10" db="EMBL/GenBank/DDBJ databases">
        <authorList>
            <person name="Varghese N."/>
            <person name="Submissions S."/>
        </authorList>
    </citation>
    <scope>NUCLEOTIDE SEQUENCE [LARGE SCALE GENOMIC DNA]</scope>
    <source>
        <strain evidence="9">CGMCC 1.10658</strain>
    </source>
</reference>
<organism evidence="8 9">
    <name type="scientific">Microbulbifer yueqingensis</name>
    <dbReference type="NCBI Taxonomy" id="658219"/>
    <lineage>
        <taxon>Bacteria</taxon>
        <taxon>Pseudomonadati</taxon>
        <taxon>Pseudomonadota</taxon>
        <taxon>Gammaproteobacteria</taxon>
        <taxon>Cellvibrionales</taxon>
        <taxon>Microbulbiferaceae</taxon>
        <taxon>Microbulbifer</taxon>
    </lineage>
</organism>
<dbReference type="InterPro" id="IPR003680">
    <property type="entry name" value="Flavodoxin_fold"/>
</dbReference>
<dbReference type="RefSeq" id="WP_091512096.1">
    <property type="nucleotide sequence ID" value="NZ_FNFH01000003.1"/>
</dbReference>
<comment type="cofactor">
    <cofactor evidence="6">
        <name>FMN</name>
        <dbReference type="ChEBI" id="CHEBI:58210"/>
    </cofactor>
    <text evidence="6">Binds 1 FMN per subunit.</text>
</comment>
<dbReference type="InterPro" id="IPR050104">
    <property type="entry name" value="FMN-dep_NADH:Q_OxRdtase_AzoR1"/>
</dbReference>
<dbReference type="InterPro" id="IPR023048">
    <property type="entry name" value="NADH:quinone_OxRdtase_FMN_depd"/>
</dbReference>
<keyword evidence="9" id="KW-1185">Reference proteome</keyword>
<dbReference type="PANTHER" id="PTHR43741">
    <property type="entry name" value="FMN-DEPENDENT NADH-AZOREDUCTASE 1"/>
    <property type="match status" value="1"/>
</dbReference>
<comment type="subunit">
    <text evidence="6">Homodimer.</text>
</comment>
<comment type="catalytic activity">
    <reaction evidence="5">
        <text>N,N-dimethyl-1,4-phenylenediamine + anthranilate + 2 NAD(+) = 2-(4-dimethylaminophenyl)diazenylbenzoate + 2 NADH + 2 H(+)</text>
        <dbReference type="Rhea" id="RHEA:55872"/>
        <dbReference type="ChEBI" id="CHEBI:15378"/>
        <dbReference type="ChEBI" id="CHEBI:15783"/>
        <dbReference type="ChEBI" id="CHEBI:16567"/>
        <dbReference type="ChEBI" id="CHEBI:57540"/>
        <dbReference type="ChEBI" id="CHEBI:57945"/>
        <dbReference type="ChEBI" id="CHEBI:71579"/>
        <dbReference type="EC" id="1.7.1.17"/>
    </reaction>
    <physiologicalReaction direction="right-to-left" evidence="5">
        <dbReference type="Rhea" id="RHEA:55874"/>
    </physiologicalReaction>
</comment>
<dbReference type="OrthoDB" id="9787136at2"/>
<dbReference type="EMBL" id="FNFH01000003">
    <property type="protein sequence ID" value="SDK19067.1"/>
    <property type="molecule type" value="Genomic_DNA"/>
</dbReference>
<dbReference type="EC" id="1.7.1.17" evidence="6"/>
<dbReference type="SUPFAM" id="SSF52218">
    <property type="entry name" value="Flavoproteins"/>
    <property type="match status" value="1"/>
</dbReference>
<feature type="binding site" evidence="6">
    <location>
        <begin position="96"/>
        <end position="99"/>
    </location>
    <ligand>
        <name>FMN</name>
        <dbReference type="ChEBI" id="CHEBI:58210"/>
    </ligand>
</feature>
<evidence type="ECO:0000259" key="7">
    <source>
        <dbReference type="Pfam" id="PF02525"/>
    </source>
</evidence>
<accession>A0A1G8ZVR5</accession>
<keyword evidence="1 6" id="KW-0285">Flavoprotein</keyword>
<feature type="binding site" evidence="6">
    <location>
        <begin position="140"/>
        <end position="143"/>
    </location>
    <ligand>
        <name>FMN</name>
        <dbReference type="ChEBI" id="CHEBI:58210"/>
    </ligand>
</feature>
<dbReference type="GO" id="GO:0016655">
    <property type="term" value="F:oxidoreductase activity, acting on NAD(P)H, quinone or similar compound as acceptor"/>
    <property type="evidence" value="ECO:0007669"/>
    <property type="project" value="InterPro"/>
</dbReference>
<comment type="caution">
    <text evidence="6">Lacks conserved residue(s) required for the propagation of feature annotation.</text>
</comment>
<comment type="function">
    <text evidence="6">Also exhibits azoreductase activity. Catalyzes the reductive cleavage of the azo bond in aromatic azo compounds to the corresponding amines.</text>
</comment>
<comment type="catalytic activity">
    <reaction evidence="6">
        <text>2 a quinone + NADH + H(+) = 2 a 1,4-benzosemiquinone + NAD(+)</text>
        <dbReference type="Rhea" id="RHEA:65952"/>
        <dbReference type="ChEBI" id="CHEBI:15378"/>
        <dbReference type="ChEBI" id="CHEBI:57540"/>
        <dbReference type="ChEBI" id="CHEBI:57945"/>
        <dbReference type="ChEBI" id="CHEBI:132124"/>
        <dbReference type="ChEBI" id="CHEBI:134225"/>
    </reaction>
</comment>
<evidence type="ECO:0000313" key="9">
    <source>
        <dbReference type="Proteomes" id="UP000199305"/>
    </source>
</evidence>
<gene>
    <name evidence="6" type="primary">azoR</name>
    <name evidence="8" type="ORF">SAMN05216212_1764</name>
</gene>
<evidence type="ECO:0000256" key="1">
    <source>
        <dbReference type="ARBA" id="ARBA00022630"/>
    </source>
</evidence>
<dbReference type="STRING" id="658219.SAMN05216212_1764"/>
<sequence length="198" mass="21636">MTQLLKIKASLFHNDGQSSRLVDSYAERWLQQHPGAGVIERNLAESPVPHLDQFRFGAFTTPEEERTPEQRAVAAYSDQLIEEIQAADVLVLGIPMYNFSVPSTLSSYFDHIARAGVTFRYTANGPEGLLEGKKAVVFISRGGIYGEDHAQTALVRQFLGFIGISDVEFVHAEGLAAGDDTRAKALATAEARIDELAA</sequence>
<evidence type="ECO:0000256" key="3">
    <source>
        <dbReference type="ARBA" id="ARBA00023002"/>
    </source>
</evidence>
<dbReference type="Gene3D" id="3.40.50.360">
    <property type="match status" value="1"/>
</dbReference>
<evidence type="ECO:0000256" key="5">
    <source>
        <dbReference type="ARBA" id="ARBA00048542"/>
    </source>
</evidence>
<evidence type="ECO:0000256" key="6">
    <source>
        <dbReference type="HAMAP-Rule" id="MF_01216"/>
    </source>
</evidence>
<evidence type="ECO:0000256" key="4">
    <source>
        <dbReference type="ARBA" id="ARBA00023027"/>
    </source>
</evidence>
<keyword evidence="4 6" id="KW-0520">NAD</keyword>
<evidence type="ECO:0000313" key="8">
    <source>
        <dbReference type="EMBL" id="SDK19067.1"/>
    </source>
</evidence>
<dbReference type="EC" id="1.6.5.-" evidence="6"/>
<proteinExistence type="inferred from homology"/>
<feature type="domain" description="Flavodoxin-like fold" evidence="7">
    <location>
        <begin position="4"/>
        <end position="195"/>
    </location>
</feature>
<feature type="binding site" evidence="6">
    <location>
        <position position="10"/>
    </location>
    <ligand>
        <name>FMN</name>
        <dbReference type="ChEBI" id="CHEBI:58210"/>
    </ligand>
</feature>
<dbReference type="Proteomes" id="UP000199305">
    <property type="component" value="Unassembled WGS sequence"/>
</dbReference>
<dbReference type="HAMAP" id="MF_01216">
    <property type="entry name" value="Azoreductase_type1"/>
    <property type="match status" value="1"/>
</dbReference>
<comment type="function">
    <text evidence="6">Quinone reductase that provides resistance to thiol-specific stress caused by electrophilic quinones.</text>
</comment>
<name>A0A1G8ZVR5_9GAMM</name>
<dbReference type="GO" id="GO:0009055">
    <property type="term" value="F:electron transfer activity"/>
    <property type="evidence" value="ECO:0007669"/>
    <property type="project" value="UniProtKB-UniRule"/>
</dbReference>
<keyword evidence="2 6" id="KW-0288">FMN</keyword>
<dbReference type="AlphaFoldDB" id="A0A1G8ZVR5"/>
<evidence type="ECO:0000256" key="2">
    <source>
        <dbReference type="ARBA" id="ARBA00022643"/>
    </source>
</evidence>
<comment type="similarity">
    <text evidence="6">Belongs to the azoreductase type 1 family.</text>
</comment>
<keyword evidence="3 6" id="KW-0560">Oxidoreductase</keyword>
<dbReference type="Pfam" id="PF02525">
    <property type="entry name" value="Flavodoxin_2"/>
    <property type="match status" value="1"/>
</dbReference>
<dbReference type="GO" id="GO:0016652">
    <property type="term" value="F:oxidoreductase activity, acting on NAD(P)H as acceptor"/>
    <property type="evidence" value="ECO:0007669"/>
    <property type="project" value="UniProtKB-UniRule"/>
</dbReference>
<dbReference type="InterPro" id="IPR029039">
    <property type="entry name" value="Flavoprotein-like_sf"/>
</dbReference>
<dbReference type="GO" id="GO:0010181">
    <property type="term" value="F:FMN binding"/>
    <property type="evidence" value="ECO:0007669"/>
    <property type="project" value="UniProtKB-UniRule"/>
</dbReference>
<protein>
    <recommendedName>
        <fullName evidence="6">FMN dependent NADH:quinone oxidoreductase</fullName>
        <ecNumber evidence="6">1.6.5.-</ecNumber>
    </recommendedName>
    <alternativeName>
        <fullName evidence="6">Azo-dye reductase</fullName>
    </alternativeName>
    <alternativeName>
        <fullName evidence="6">FMN-dependent NADH-azo compound oxidoreductase</fullName>
    </alternativeName>
    <alternativeName>
        <fullName evidence="6">FMN-dependent NADH-azoreductase</fullName>
        <ecNumber evidence="6">1.7.1.17</ecNumber>
    </alternativeName>
</protein>
<dbReference type="PANTHER" id="PTHR43741:SF2">
    <property type="entry name" value="FMN-DEPENDENT NADH:QUINONE OXIDOREDUCTASE"/>
    <property type="match status" value="1"/>
</dbReference>